<accession>A0A6J4R0S2</accession>
<organism evidence="2">
    <name type="scientific">uncultured Rubrobacteraceae bacterium</name>
    <dbReference type="NCBI Taxonomy" id="349277"/>
    <lineage>
        <taxon>Bacteria</taxon>
        <taxon>Bacillati</taxon>
        <taxon>Actinomycetota</taxon>
        <taxon>Rubrobacteria</taxon>
        <taxon>Rubrobacterales</taxon>
        <taxon>Rubrobacteraceae</taxon>
        <taxon>environmental samples</taxon>
    </lineage>
</organism>
<feature type="domain" description="ChrR-like cupin" evidence="1">
    <location>
        <begin position="17"/>
        <end position="118"/>
    </location>
</feature>
<sequence>MIDERFKAFTEQQALPDQAISVDDIPWVPQGERAWFKPLRFDLATGRWINLLKVEGSGRVNRHRHTGGQVMGYCVKGSWHYLERDWVARPGTLVYEPPGDIHTLVVDEGVEEMQTLFILEGVIQYLDDDDSLIYQDDVFSKLDRYLNYCEQEGIEPMDLRY</sequence>
<reference evidence="2" key="1">
    <citation type="submission" date="2020-02" db="EMBL/GenBank/DDBJ databases">
        <authorList>
            <person name="Meier V. D."/>
        </authorList>
    </citation>
    <scope>NUCLEOTIDE SEQUENCE</scope>
    <source>
        <strain evidence="2">AVDCRST_MAG02</strain>
    </source>
</reference>
<dbReference type="EMBL" id="CADCVH010000053">
    <property type="protein sequence ID" value="CAA9456593.1"/>
    <property type="molecule type" value="Genomic_DNA"/>
</dbReference>
<evidence type="ECO:0000313" key="2">
    <source>
        <dbReference type="EMBL" id="CAA9456593.1"/>
    </source>
</evidence>
<evidence type="ECO:0000259" key="1">
    <source>
        <dbReference type="Pfam" id="PF12973"/>
    </source>
</evidence>
<proteinExistence type="predicted"/>
<dbReference type="AlphaFoldDB" id="A0A6J4R0S2"/>
<dbReference type="InterPro" id="IPR025979">
    <property type="entry name" value="ChrR-like_cupin_dom"/>
</dbReference>
<dbReference type="InterPro" id="IPR014710">
    <property type="entry name" value="RmlC-like_jellyroll"/>
</dbReference>
<dbReference type="Gene3D" id="2.60.120.10">
    <property type="entry name" value="Jelly Rolls"/>
    <property type="match status" value="1"/>
</dbReference>
<dbReference type="CDD" id="cd20302">
    <property type="entry name" value="cupin_DAD"/>
    <property type="match status" value="1"/>
</dbReference>
<dbReference type="InterPro" id="IPR011051">
    <property type="entry name" value="RmlC_Cupin_sf"/>
</dbReference>
<keyword evidence="2" id="KW-0560">Oxidoreductase</keyword>
<gene>
    <name evidence="2" type="ORF">AVDCRST_MAG02-2374</name>
</gene>
<keyword evidence="2" id="KW-0223">Dioxygenase</keyword>
<dbReference type="GO" id="GO:0051213">
    <property type="term" value="F:dioxygenase activity"/>
    <property type="evidence" value="ECO:0007669"/>
    <property type="project" value="UniProtKB-KW"/>
</dbReference>
<protein>
    <submittedName>
        <fullName evidence="2">2,4'-dihydroxyacetophenone dioxygenase</fullName>
    </submittedName>
</protein>
<name>A0A6J4R0S2_9ACTN</name>
<dbReference type="SUPFAM" id="SSF51182">
    <property type="entry name" value="RmlC-like cupins"/>
    <property type="match status" value="1"/>
</dbReference>
<dbReference type="Pfam" id="PF12973">
    <property type="entry name" value="Cupin_7"/>
    <property type="match status" value="1"/>
</dbReference>